<accession>A0A6C0AK33</accession>
<sequence>MYKPLKSFKGKTNKIKDDIKLAYDDLDCGSCEPHSDNHLRLRKMFNNTNVSLVQGSIDYHRFIPICHKDDRVKLKKYFEKLKCGFYERNKTTKTYDFYEWTLFETLKVEFKKKKIVYLMFDALNYGIEEENKKKDYEHHSLVVIFIPLKKGYHAYLINSHGVDTKDYTTYERFTSIYKRQKTINYDFHNNIDVVMMKDFIDFFKLSTKIKIRYNKTENHNYHGANLQHGDNYGVCCLFPTIIWYYFNLYYKKTVKLGQMKFDTSINMLKKNQLIPFIHLIFTDFDSKYETKLLTIMTNTNCPKKVDRMVEKLNYRFTKKILNMTVAFLSQKYFKC</sequence>
<evidence type="ECO:0000313" key="1">
    <source>
        <dbReference type="EMBL" id="QHS80187.1"/>
    </source>
</evidence>
<dbReference type="EMBL" id="MN740675">
    <property type="protein sequence ID" value="QHS80187.1"/>
    <property type="molecule type" value="Genomic_DNA"/>
</dbReference>
<protein>
    <submittedName>
        <fullName evidence="1">Uncharacterized protein</fullName>
    </submittedName>
</protein>
<proteinExistence type="predicted"/>
<reference evidence="1" key="1">
    <citation type="journal article" date="2020" name="Nature">
        <title>Giant virus diversity and host interactions through global metagenomics.</title>
        <authorList>
            <person name="Schulz F."/>
            <person name="Roux S."/>
            <person name="Paez-Espino D."/>
            <person name="Jungbluth S."/>
            <person name="Walsh D.A."/>
            <person name="Denef V.J."/>
            <person name="McMahon K.D."/>
            <person name="Konstantinidis K.T."/>
            <person name="Eloe-Fadrosh E.A."/>
            <person name="Kyrpides N.C."/>
            <person name="Woyke T."/>
        </authorList>
    </citation>
    <scope>NUCLEOTIDE SEQUENCE</scope>
    <source>
        <strain evidence="1">GVMAG-S-1039698-54</strain>
    </source>
</reference>
<dbReference type="AlphaFoldDB" id="A0A6C0AK33"/>
<name>A0A6C0AK33_9ZZZZ</name>
<organism evidence="1">
    <name type="scientific">viral metagenome</name>
    <dbReference type="NCBI Taxonomy" id="1070528"/>
    <lineage>
        <taxon>unclassified sequences</taxon>
        <taxon>metagenomes</taxon>
        <taxon>organismal metagenomes</taxon>
    </lineage>
</organism>